<keyword evidence="5" id="KW-0406">Ion transport</keyword>
<feature type="transmembrane region" description="Helical" evidence="9">
    <location>
        <begin position="68"/>
        <end position="96"/>
    </location>
</feature>
<evidence type="ECO:0000313" key="11">
    <source>
        <dbReference type="Proteomes" id="UP000887566"/>
    </source>
</evidence>
<keyword evidence="4 9" id="KW-1133">Transmembrane helix</keyword>
<dbReference type="WBParaSite" id="PSAMB.scaffold11773size3141.g34395.t1">
    <property type="protein sequence ID" value="PSAMB.scaffold11773size3141.g34395.t1"/>
    <property type="gene ID" value="PSAMB.scaffold11773size3141.g34395"/>
</dbReference>
<dbReference type="Gene3D" id="1.10.287.70">
    <property type="match status" value="1"/>
</dbReference>
<proteinExistence type="predicted"/>
<keyword evidence="2" id="KW-0813">Transport</keyword>
<comment type="subcellular location">
    <subcellularLocation>
        <location evidence="1">Membrane</location>
        <topology evidence="1">Multi-pass membrane protein</topology>
    </subcellularLocation>
</comment>
<dbReference type="GO" id="GO:0005886">
    <property type="term" value="C:plasma membrane"/>
    <property type="evidence" value="ECO:0007669"/>
    <property type="project" value="TreeGrafter"/>
</dbReference>
<dbReference type="InterPro" id="IPR003280">
    <property type="entry name" value="2pore_dom_K_chnl"/>
</dbReference>
<feature type="domain" description="Potassium channel" evidence="10">
    <location>
        <begin position="81"/>
        <end position="155"/>
    </location>
</feature>
<dbReference type="InterPro" id="IPR013099">
    <property type="entry name" value="K_chnl_dom"/>
</dbReference>
<organism evidence="11 12">
    <name type="scientific">Plectus sambesii</name>
    <dbReference type="NCBI Taxonomy" id="2011161"/>
    <lineage>
        <taxon>Eukaryota</taxon>
        <taxon>Metazoa</taxon>
        <taxon>Ecdysozoa</taxon>
        <taxon>Nematoda</taxon>
        <taxon>Chromadorea</taxon>
        <taxon>Plectida</taxon>
        <taxon>Plectina</taxon>
        <taxon>Plectoidea</taxon>
        <taxon>Plectidae</taxon>
        <taxon>Plectus</taxon>
    </lineage>
</organism>
<dbReference type="GO" id="GO:0030322">
    <property type="term" value="P:stabilization of membrane potential"/>
    <property type="evidence" value="ECO:0007669"/>
    <property type="project" value="TreeGrafter"/>
</dbReference>
<sequence>MASSPARHLNFGNDSVWTSGHYSGKLLTKCLKTPWFLMKCGCRRLFRYCTKQSMSEIRRLDEEDRRDLAIFDLPIPVAIFIVIAWIFVCSATFCIWEEDWDYFVAFYFFFISLSTIGLGDITPTQPKYLLMLFGYIIIGLSLVSMCINLIQAKLERTYEAGRGGDDTPSIMSADHHSTAVQFDVQSKRADSYRGGTLGIIQRSSSFSLSSKHGSPAKKPKRRGVNRTCQTLLSFPSPTKNRRLSCTDSNGGK</sequence>
<evidence type="ECO:0000256" key="2">
    <source>
        <dbReference type="ARBA" id="ARBA00022448"/>
    </source>
</evidence>
<evidence type="ECO:0000256" key="9">
    <source>
        <dbReference type="SAM" id="Phobius"/>
    </source>
</evidence>
<feature type="transmembrane region" description="Helical" evidence="9">
    <location>
        <begin position="128"/>
        <end position="150"/>
    </location>
</feature>
<accession>A0A914URC3</accession>
<evidence type="ECO:0000256" key="8">
    <source>
        <dbReference type="SAM" id="MobiDB-lite"/>
    </source>
</evidence>
<feature type="compositionally biased region" description="Basic residues" evidence="8">
    <location>
        <begin position="214"/>
        <end position="224"/>
    </location>
</feature>
<feature type="transmembrane region" description="Helical" evidence="9">
    <location>
        <begin position="102"/>
        <end position="121"/>
    </location>
</feature>
<keyword evidence="3 9" id="KW-0812">Transmembrane</keyword>
<evidence type="ECO:0000256" key="7">
    <source>
        <dbReference type="ARBA" id="ARBA00023303"/>
    </source>
</evidence>
<evidence type="ECO:0000259" key="10">
    <source>
        <dbReference type="Pfam" id="PF07885"/>
    </source>
</evidence>
<keyword evidence="11" id="KW-1185">Reference proteome</keyword>
<dbReference type="AlphaFoldDB" id="A0A914URC3"/>
<name>A0A914URC3_9BILA</name>
<protein>
    <submittedName>
        <fullName evidence="12">Potassium channel domain-containing protein</fullName>
    </submittedName>
</protein>
<dbReference type="Pfam" id="PF07885">
    <property type="entry name" value="Ion_trans_2"/>
    <property type="match status" value="1"/>
</dbReference>
<evidence type="ECO:0000256" key="4">
    <source>
        <dbReference type="ARBA" id="ARBA00022989"/>
    </source>
</evidence>
<dbReference type="SUPFAM" id="SSF81324">
    <property type="entry name" value="Voltage-gated potassium channels"/>
    <property type="match status" value="1"/>
</dbReference>
<evidence type="ECO:0000256" key="6">
    <source>
        <dbReference type="ARBA" id="ARBA00023136"/>
    </source>
</evidence>
<keyword evidence="7" id="KW-0407">Ion channel</keyword>
<feature type="region of interest" description="Disordered" evidence="8">
    <location>
        <begin position="206"/>
        <end position="252"/>
    </location>
</feature>
<keyword evidence="6 9" id="KW-0472">Membrane</keyword>
<reference evidence="12" key="1">
    <citation type="submission" date="2022-11" db="UniProtKB">
        <authorList>
            <consortium name="WormBaseParasite"/>
        </authorList>
    </citation>
    <scope>IDENTIFICATION</scope>
</reference>
<evidence type="ECO:0000256" key="1">
    <source>
        <dbReference type="ARBA" id="ARBA00004141"/>
    </source>
</evidence>
<evidence type="ECO:0000256" key="5">
    <source>
        <dbReference type="ARBA" id="ARBA00023065"/>
    </source>
</evidence>
<evidence type="ECO:0000313" key="12">
    <source>
        <dbReference type="WBParaSite" id="PSAMB.scaffold11773size3141.g34395.t1"/>
    </source>
</evidence>
<dbReference type="PANTHER" id="PTHR11003:SF240">
    <property type="entry name" value="POTASSIUM CHANNEL DOMAIN-CONTAINING PROTEIN"/>
    <property type="match status" value="1"/>
</dbReference>
<dbReference type="PANTHER" id="PTHR11003">
    <property type="entry name" value="POTASSIUM CHANNEL, SUBFAMILY K"/>
    <property type="match status" value="1"/>
</dbReference>
<evidence type="ECO:0000256" key="3">
    <source>
        <dbReference type="ARBA" id="ARBA00022692"/>
    </source>
</evidence>
<dbReference type="GO" id="GO:0022841">
    <property type="term" value="F:potassium ion leak channel activity"/>
    <property type="evidence" value="ECO:0007669"/>
    <property type="project" value="TreeGrafter"/>
</dbReference>
<feature type="compositionally biased region" description="Polar residues" evidence="8">
    <location>
        <begin position="226"/>
        <end position="252"/>
    </location>
</feature>
<dbReference type="GO" id="GO:0015271">
    <property type="term" value="F:outward rectifier potassium channel activity"/>
    <property type="evidence" value="ECO:0007669"/>
    <property type="project" value="TreeGrafter"/>
</dbReference>
<dbReference type="Proteomes" id="UP000887566">
    <property type="component" value="Unplaced"/>
</dbReference>